<reference evidence="5" key="1">
    <citation type="submission" date="2025-08" db="UniProtKB">
        <authorList>
            <consortium name="RefSeq"/>
        </authorList>
    </citation>
    <scope>IDENTIFICATION</scope>
</reference>
<accession>A0AB40BEE4</accession>
<dbReference type="InterPro" id="IPR039976">
    <property type="entry name" value="WIT1/WIT2"/>
</dbReference>
<dbReference type="InterPro" id="IPR058610">
    <property type="entry name" value="WIT1_2_N"/>
</dbReference>
<feature type="transmembrane region" description="Helical" evidence="2">
    <location>
        <begin position="666"/>
        <end position="682"/>
    </location>
</feature>
<evidence type="ECO:0000259" key="3">
    <source>
        <dbReference type="Pfam" id="PF26581"/>
    </source>
</evidence>
<protein>
    <submittedName>
        <fullName evidence="5">WPP domain-interacting tail-anchored protein 1-like</fullName>
    </submittedName>
</protein>
<gene>
    <name evidence="5" type="primary">LOC120261774</name>
</gene>
<evidence type="ECO:0000256" key="1">
    <source>
        <dbReference type="SAM" id="Coils"/>
    </source>
</evidence>
<dbReference type="Pfam" id="PF26581">
    <property type="entry name" value="WIT1_2_N"/>
    <property type="match status" value="1"/>
</dbReference>
<dbReference type="PANTHER" id="PTHR35705">
    <property type="entry name" value="WPP DOMAIN-INTERACTING TAIL-ANCHORED PROTEIN 1"/>
    <property type="match status" value="1"/>
</dbReference>
<dbReference type="PANTHER" id="PTHR35705:SF1">
    <property type="entry name" value="WPP DOMAIN-INTERACTING TAIL-ANCHORED PROTEIN 1"/>
    <property type="match status" value="1"/>
</dbReference>
<keyword evidence="2" id="KW-1133">Transmembrane helix</keyword>
<evidence type="ECO:0000313" key="5">
    <source>
        <dbReference type="RefSeq" id="XP_039125693.1"/>
    </source>
</evidence>
<keyword evidence="4" id="KW-1185">Reference proteome</keyword>
<keyword evidence="2" id="KW-0812">Transmembrane</keyword>
<name>A0AB40BEE4_DIOCR</name>
<evidence type="ECO:0000313" key="4">
    <source>
        <dbReference type="Proteomes" id="UP001515500"/>
    </source>
</evidence>
<sequence>MATDDEQDENYLYQDMTQNKERTCGGTIPWEVLTRVELDSAYVNEKLLNLEILLMQVENRESNFDGISLGNKDISAESLEIAFEFYTLSGILNSEVKELEKFMCFLQTEVVDAQTGLSCNGCFKESLIEFEEKLHAAQECLNQSQAQVADIKMQTAKFERVLALGIDANDIVENGPDTSINARWKLQHVEHQGHILPLYEKSIAKALDLDKKLTVSRNNEEAFKLKLRFAESELYNLEESFEMVMGRLFLAENTSELLLSTSKELLGKFWNAQLDLDDPLHHECVSRSKLNKIILKSSTGESLSGQHTPVSAELDDILTLPVNGLKSNLENTKDECTAPSEVFALREKVRSLEDQLRKCEINLHSTKGSAKESQQQQKLHYEASEFDHVINDLRKNVLEIETRAQNAETKCELLTKSNSELTEELDIVRSNAEEKANLLERKLRQSDMLLEHAKASFQAMEEQQSLLNSTLIDMENLIADLKAMVAKAESRAEIAESKYNLLTQSNFDLNEELSFLRGKLECLQASLHDADESKIATSRDINNRSKIIANLVMKLASERERLQTQISELTKRNKYLVAKHLKKKDKGSLCANEEGNHCKSVHLKASEEVLTKTSSTEPQVITEMLVFSDEMIKSTPAANDEQILVKASKLDPVRSSEPTHLSSKRILVAVVVILVSVLWYLIQQKNWC</sequence>
<dbReference type="Gene3D" id="1.10.287.1490">
    <property type="match status" value="1"/>
</dbReference>
<proteinExistence type="predicted"/>
<dbReference type="SUPFAM" id="SSF57997">
    <property type="entry name" value="Tropomyosin"/>
    <property type="match status" value="1"/>
</dbReference>
<keyword evidence="2" id="KW-0472">Membrane</keyword>
<dbReference type="Proteomes" id="UP001515500">
    <property type="component" value="Chromosome 5"/>
</dbReference>
<dbReference type="Gene3D" id="1.20.5.170">
    <property type="match status" value="1"/>
</dbReference>
<organism evidence="4 5">
    <name type="scientific">Dioscorea cayennensis subsp. rotundata</name>
    <name type="common">White Guinea yam</name>
    <name type="synonym">Dioscorea rotundata</name>
    <dbReference type="NCBI Taxonomy" id="55577"/>
    <lineage>
        <taxon>Eukaryota</taxon>
        <taxon>Viridiplantae</taxon>
        <taxon>Streptophyta</taxon>
        <taxon>Embryophyta</taxon>
        <taxon>Tracheophyta</taxon>
        <taxon>Spermatophyta</taxon>
        <taxon>Magnoliopsida</taxon>
        <taxon>Liliopsida</taxon>
        <taxon>Dioscoreales</taxon>
        <taxon>Dioscoreaceae</taxon>
        <taxon>Dioscorea</taxon>
    </lineage>
</organism>
<dbReference type="AlphaFoldDB" id="A0AB40BEE4"/>
<feature type="coiled-coil region" evidence="1">
    <location>
        <begin position="390"/>
        <end position="505"/>
    </location>
</feature>
<evidence type="ECO:0000256" key="2">
    <source>
        <dbReference type="SAM" id="Phobius"/>
    </source>
</evidence>
<dbReference type="GeneID" id="120261774"/>
<dbReference type="RefSeq" id="XP_039125693.1">
    <property type="nucleotide sequence ID" value="XM_039269759.1"/>
</dbReference>
<feature type="domain" description="WIT1/2 N-terminal helical bundle" evidence="3">
    <location>
        <begin position="30"/>
        <end position="163"/>
    </location>
</feature>
<feature type="coiled-coil region" evidence="1">
    <location>
        <begin position="552"/>
        <end position="579"/>
    </location>
</feature>
<keyword evidence="1" id="KW-0175">Coiled coil</keyword>